<dbReference type="AlphaFoldDB" id="A0A4Q0ZAX2"/>
<evidence type="ECO:0000256" key="1">
    <source>
        <dbReference type="SAM" id="SignalP"/>
    </source>
</evidence>
<dbReference type="EMBL" id="PDJZ01000013">
    <property type="protein sequence ID" value="RXJ83319.1"/>
    <property type="molecule type" value="Genomic_DNA"/>
</dbReference>
<dbReference type="OrthoDB" id="5366135at2"/>
<comment type="caution">
    <text evidence="2">The sequence shown here is derived from an EMBL/GenBank/DDBJ whole genome shotgun (WGS) entry which is preliminary data.</text>
</comment>
<sequence length="123" mass="13422">MKITKTLLLLGLLGSNVFAEDSNSAKHFGISALFGFGSELIIHKNFTNLSNFEKISYATIIGSTPGLIKELNDDKFSNEDLAFDIAGALTGALISNYLNNNTSIFISHNKEKEATKVNLAYNF</sequence>
<accession>A0A4Q0ZAX2</accession>
<reference evidence="2 3" key="1">
    <citation type="submission" date="2017-10" db="EMBL/GenBank/DDBJ databases">
        <title>Genomics of the genus Arcobacter.</title>
        <authorList>
            <person name="Perez-Cataluna A."/>
            <person name="Figueras M.J."/>
        </authorList>
    </citation>
    <scope>NUCLEOTIDE SEQUENCE [LARGE SCALE GENOMIC DNA]</scope>
    <source>
        <strain evidence="2 3">F26</strain>
    </source>
</reference>
<gene>
    <name evidence="2" type="ORF">CRU90_10430</name>
</gene>
<proteinExistence type="predicted"/>
<keyword evidence="1" id="KW-0732">Signal</keyword>
<organism evidence="2 3">
    <name type="scientific">Arcobacter cloacae</name>
    <dbReference type="NCBI Taxonomy" id="1054034"/>
    <lineage>
        <taxon>Bacteria</taxon>
        <taxon>Pseudomonadati</taxon>
        <taxon>Campylobacterota</taxon>
        <taxon>Epsilonproteobacteria</taxon>
        <taxon>Campylobacterales</taxon>
        <taxon>Arcobacteraceae</taxon>
        <taxon>Arcobacter</taxon>
    </lineage>
</organism>
<dbReference type="RefSeq" id="WP_128987225.1">
    <property type="nucleotide sequence ID" value="NZ_PDJZ01000013.1"/>
</dbReference>
<evidence type="ECO:0000313" key="2">
    <source>
        <dbReference type="EMBL" id="RXJ83319.1"/>
    </source>
</evidence>
<feature type="signal peptide" evidence="1">
    <location>
        <begin position="1"/>
        <end position="19"/>
    </location>
</feature>
<dbReference type="Proteomes" id="UP000290870">
    <property type="component" value="Unassembled WGS sequence"/>
</dbReference>
<evidence type="ECO:0000313" key="3">
    <source>
        <dbReference type="Proteomes" id="UP000290870"/>
    </source>
</evidence>
<feature type="chain" id="PRO_5020674630" evidence="1">
    <location>
        <begin position="20"/>
        <end position="123"/>
    </location>
</feature>
<name>A0A4Q0ZAX2_9BACT</name>
<protein>
    <submittedName>
        <fullName evidence="2">Uncharacterized protein</fullName>
    </submittedName>
</protein>